<name>A0ABP5QDR7_9ACTN</name>
<dbReference type="SUPFAM" id="SSF55874">
    <property type="entry name" value="ATPase domain of HSP90 chaperone/DNA topoisomerase II/histidine kinase"/>
    <property type="match status" value="1"/>
</dbReference>
<dbReference type="Gene3D" id="3.30.565.10">
    <property type="entry name" value="Histidine kinase-like ATPase, C-terminal domain"/>
    <property type="match status" value="1"/>
</dbReference>
<keyword evidence="5" id="KW-1185">Reference proteome</keyword>
<feature type="compositionally biased region" description="Basic residues" evidence="2">
    <location>
        <begin position="178"/>
        <end position="189"/>
    </location>
</feature>
<dbReference type="Pfam" id="PF13581">
    <property type="entry name" value="HATPase_c_2"/>
    <property type="match status" value="1"/>
</dbReference>
<reference evidence="5" key="1">
    <citation type="journal article" date="2019" name="Int. J. Syst. Evol. Microbiol.">
        <title>The Global Catalogue of Microorganisms (GCM) 10K type strain sequencing project: providing services to taxonomists for standard genome sequencing and annotation.</title>
        <authorList>
            <consortium name="The Broad Institute Genomics Platform"/>
            <consortium name="The Broad Institute Genome Sequencing Center for Infectious Disease"/>
            <person name="Wu L."/>
            <person name="Ma J."/>
        </authorList>
    </citation>
    <scope>NUCLEOTIDE SEQUENCE [LARGE SCALE GENOMIC DNA]</scope>
    <source>
        <strain evidence="5">JCM 3053</strain>
    </source>
</reference>
<accession>A0ABP5QDR7</accession>
<proteinExistence type="predicted"/>
<dbReference type="EMBL" id="BAAART010000055">
    <property type="protein sequence ID" value="GAA2230716.1"/>
    <property type="molecule type" value="Genomic_DNA"/>
</dbReference>
<organism evidence="4 5">
    <name type="scientific">Streptomyces indiaensis</name>
    <dbReference type="NCBI Taxonomy" id="284033"/>
    <lineage>
        <taxon>Bacteria</taxon>
        <taxon>Bacillati</taxon>
        <taxon>Actinomycetota</taxon>
        <taxon>Actinomycetes</taxon>
        <taxon>Kitasatosporales</taxon>
        <taxon>Streptomycetaceae</taxon>
        <taxon>Streptomyces</taxon>
    </lineage>
</organism>
<dbReference type="RefSeq" id="WP_234847181.1">
    <property type="nucleotide sequence ID" value="NZ_BAAART010000055.1"/>
</dbReference>
<keyword evidence="1" id="KW-0723">Serine/threonine-protein kinase</keyword>
<feature type="region of interest" description="Disordered" evidence="2">
    <location>
        <begin position="1"/>
        <end position="33"/>
    </location>
</feature>
<keyword evidence="1" id="KW-0808">Transferase</keyword>
<dbReference type="PANTHER" id="PTHR35526">
    <property type="entry name" value="ANTI-SIGMA-F FACTOR RSBW-RELATED"/>
    <property type="match status" value="1"/>
</dbReference>
<evidence type="ECO:0000256" key="2">
    <source>
        <dbReference type="SAM" id="MobiDB-lite"/>
    </source>
</evidence>
<dbReference type="Proteomes" id="UP001501474">
    <property type="component" value="Unassembled WGS sequence"/>
</dbReference>
<evidence type="ECO:0000313" key="4">
    <source>
        <dbReference type="EMBL" id="GAA2230716.1"/>
    </source>
</evidence>
<feature type="domain" description="Histidine kinase/HSP90-like ATPase" evidence="3">
    <location>
        <begin position="36"/>
        <end position="148"/>
    </location>
</feature>
<keyword evidence="1" id="KW-0418">Kinase</keyword>
<protein>
    <recommendedName>
        <fullName evidence="3">Histidine kinase/HSP90-like ATPase domain-containing protein</fullName>
    </recommendedName>
</protein>
<evidence type="ECO:0000259" key="3">
    <source>
        <dbReference type="Pfam" id="PF13581"/>
    </source>
</evidence>
<dbReference type="PANTHER" id="PTHR35526:SF3">
    <property type="entry name" value="ANTI-SIGMA-F FACTOR RSBW"/>
    <property type="match status" value="1"/>
</dbReference>
<sequence>MQPALHPVPHRRAAAPTAPHSVPLPDNPSASASCTLPAEKRAVATARAFARDRLTAWRLGDETAETASVVVSEYVTNSVQHSGAHHVTLRLACCESHLWIEVVDAGVWQNRTGPEENCLAECGRGFWLVEALSQRSGVHHTQHGTTAWALLPHAPATCKRPDRSLAGRTGTGTGSRRSPARRSILRLPG</sequence>
<evidence type="ECO:0000256" key="1">
    <source>
        <dbReference type="ARBA" id="ARBA00022527"/>
    </source>
</evidence>
<evidence type="ECO:0000313" key="5">
    <source>
        <dbReference type="Proteomes" id="UP001501474"/>
    </source>
</evidence>
<dbReference type="InterPro" id="IPR050267">
    <property type="entry name" value="Anti-sigma-factor_SerPK"/>
</dbReference>
<dbReference type="CDD" id="cd16936">
    <property type="entry name" value="HATPase_RsbW-like"/>
    <property type="match status" value="1"/>
</dbReference>
<gene>
    <name evidence="4" type="ORF">GCM10010104_25420</name>
</gene>
<dbReference type="InterPro" id="IPR003594">
    <property type="entry name" value="HATPase_dom"/>
</dbReference>
<feature type="region of interest" description="Disordered" evidence="2">
    <location>
        <begin position="159"/>
        <end position="189"/>
    </location>
</feature>
<comment type="caution">
    <text evidence="4">The sequence shown here is derived from an EMBL/GenBank/DDBJ whole genome shotgun (WGS) entry which is preliminary data.</text>
</comment>
<dbReference type="InterPro" id="IPR036890">
    <property type="entry name" value="HATPase_C_sf"/>
</dbReference>